<comment type="caution">
    <text evidence="1">The sequence shown here is derived from an EMBL/GenBank/DDBJ whole genome shotgun (WGS) entry which is preliminary data.</text>
</comment>
<gene>
    <name evidence="1" type="ORF">J2W31_005948</name>
</gene>
<dbReference type="AlphaFoldDB" id="A0AAW8D710"/>
<dbReference type="Proteomes" id="UP001242045">
    <property type="component" value="Unassembled WGS sequence"/>
</dbReference>
<protein>
    <submittedName>
        <fullName evidence="1">Uncharacterized protein</fullName>
    </submittedName>
</protein>
<proteinExistence type="predicted"/>
<accession>A0AAW8D710</accession>
<reference evidence="1" key="1">
    <citation type="submission" date="2023-07" db="EMBL/GenBank/DDBJ databases">
        <title>Sorghum-associated microbial communities from plants grown in Nebraska, USA.</title>
        <authorList>
            <person name="Schachtman D."/>
        </authorList>
    </citation>
    <scope>NUCLEOTIDE SEQUENCE</scope>
    <source>
        <strain evidence="1">DS3754</strain>
    </source>
</reference>
<dbReference type="EMBL" id="JAUSRD010000021">
    <property type="protein sequence ID" value="MDP9896807.1"/>
    <property type="molecule type" value="Genomic_DNA"/>
</dbReference>
<evidence type="ECO:0000313" key="1">
    <source>
        <dbReference type="EMBL" id="MDP9896807.1"/>
    </source>
</evidence>
<evidence type="ECO:0000313" key="2">
    <source>
        <dbReference type="Proteomes" id="UP001242045"/>
    </source>
</evidence>
<name>A0AAW8D710_9BURK</name>
<sequence>MIQNGAQHVSLSREPGSATSRILLTIEGKRL</sequence>
<organism evidence="1 2">
    <name type="scientific">Variovorax boronicumulans</name>
    <dbReference type="NCBI Taxonomy" id="436515"/>
    <lineage>
        <taxon>Bacteria</taxon>
        <taxon>Pseudomonadati</taxon>
        <taxon>Pseudomonadota</taxon>
        <taxon>Betaproteobacteria</taxon>
        <taxon>Burkholderiales</taxon>
        <taxon>Comamonadaceae</taxon>
        <taxon>Variovorax</taxon>
    </lineage>
</organism>